<dbReference type="PANTHER" id="PTHR47245">
    <property type="entry name" value="PEPTIDYLPROLYL ISOMERASE"/>
    <property type="match status" value="1"/>
</dbReference>
<accession>A0A261S2L3</accession>
<dbReference type="OrthoDB" id="5706698at2"/>
<comment type="similarity">
    <text evidence="1">Belongs to the PpiC/parvulin rotamase family.</text>
</comment>
<comment type="caution">
    <text evidence="5">The sequence shown here is derived from an EMBL/GenBank/DDBJ whole genome shotgun (WGS) entry which is preliminary data.</text>
</comment>
<evidence type="ECO:0000313" key="5">
    <source>
        <dbReference type="EMBL" id="OZI31172.1"/>
    </source>
</evidence>
<feature type="chain" id="PRO_5012040147" description="PpiC domain-containing protein" evidence="3">
    <location>
        <begin position="26"/>
        <end position="305"/>
    </location>
</feature>
<sequence>MKNIEIRWMAAAGAVCFAMTAQSFAADAGAANGGVVAKAGSLEVQRGEVESMLKTLPPQTRAEIKANPGAAERLVRSQLADKALLQEAMGKKWDQRPEVKAQIEAATREIVFRNYLASVTAVPADYPSDKELQAVYDQTKSQMVKPALYRVAQIFIPGPANNANAVTQARKQAADVAKQAQAPKADFAGLMSKYSKDPSAANGGDTGLIPLGQLLPEMRPVVAKLKQGEVSAPVQSAQGFHILKLVAMTPQSTPTLAEVRDSLRNAMRQKRQQEAAAAYLRGLLDKQTVTVDGPALNAAVNSAVR</sequence>
<dbReference type="RefSeq" id="WP_094855585.1">
    <property type="nucleotide sequence ID" value="NZ_NEVM01000005.1"/>
</dbReference>
<evidence type="ECO:0000256" key="3">
    <source>
        <dbReference type="SAM" id="SignalP"/>
    </source>
</evidence>
<dbReference type="PROSITE" id="PS50198">
    <property type="entry name" value="PPIC_PPIASE_2"/>
    <property type="match status" value="1"/>
</dbReference>
<dbReference type="Proteomes" id="UP000216020">
    <property type="component" value="Unassembled WGS sequence"/>
</dbReference>
<proteinExistence type="inferred from homology"/>
<dbReference type="PANTHER" id="PTHR47245:SF3">
    <property type="entry name" value="PEPTIDYL-PROLYL CIS-TRANS ISOMERASE, PPIC-TYPE-RELATED"/>
    <property type="match status" value="1"/>
</dbReference>
<dbReference type="InterPro" id="IPR050245">
    <property type="entry name" value="PrsA_foldase"/>
</dbReference>
<evidence type="ECO:0000256" key="1">
    <source>
        <dbReference type="ARBA" id="ARBA00007656"/>
    </source>
</evidence>
<keyword evidence="2" id="KW-0697">Rotamase</keyword>
<dbReference type="InterPro" id="IPR046357">
    <property type="entry name" value="PPIase_dom_sf"/>
</dbReference>
<reference evidence="6" key="1">
    <citation type="submission" date="2017-05" db="EMBL/GenBank/DDBJ databases">
        <title>Complete and WGS of Bordetella genogroups.</title>
        <authorList>
            <person name="Spilker T."/>
            <person name="Lipuma J."/>
        </authorList>
    </citation>
    <scope>NUCLEOTIDE SEQUENCE [LARGE SCALE GENOMIC DNA]</scope>
    <source>
        <strain evidence="6">AU16122</strain>
    </source>
</reference>
<dbReference type="SUPFAM" id="SSF109998">
    <property type="entry name" value="Triger factor/SurA peptide-binding domain-like"/>
    <property type="match status" value="1"/>
</dbReference>
<dbReference type="SUPFAM" id="SSF54534">
    <property type="entry name" value="FKBP-like"/>
    <property type="match status" value="1"/>
</dbReference>
<dbReference type="AlphaFoldDB" id="A0A261S2L3"/>
<dbReference type="InterPro" id="IPR000297">
    <property type="entry name" value="PPIase_PpiC"/>
</dbReference>
<protein>
    <recommendedName>
        <fullName evidence="4">PpiC domain-containing protein</fullName>
    </recommendedName>
</protein>
<dbReference type="Gene3D" id="3.10.50.40">
    <property type="match status" value="1"/>
</dbReference>
<evidence type="ECO:0000256" key="2">
    <source>
        <dbReference type="PROSITE-ProRule" id="PRU00278"/>
    </source>
</evidence>
<feature type="signal peptide" evidence="3">
    <location>
        <begin position="1"/>
        <end position="25"/>
    </location>
</feature>
<name>A0A261S2L3_9BORD</name>
<dbReference type="InterPro" id="IPR027304">
    <property type="entry name" value="Trigger_fact/SurA_dom_sf"/>
</dbReference>
<dbReference type="Pfam" id="PF00639">
    <property type="entry name" value="Rotamase"/>
    <property type="match status" value="1"/>
</dbReference>
<feature type="domain" description="PpiC" evidence="4">
    <location>
        <begin position="146"/>
        <end position="247"/>
    </location>
</feature>
<organism evidence="5 6">
    <name type="scientific">Bordetella genomosp. 10</name>
    <dbReference type="NCBI Taxonomy" id="1416804"/>
    <lineage>
        <taxon>Bacteria</taxon>
        <taxon>Pseudomonadati</taxon>
        <taxon>Pseudomonadota</taxon>
        <taxon>Betaproteobacteria</taxon>
        <taxon>Burkholderiales</taxon>
        <taxon>Alcaligenaceae</taxon>
        <taxon>Bordetella</taxon>
    </lineage>
</organism>
<keyword evidence="2" id="KW-0413">Isomerase</keyword>
<keyword evidence="3" id="KW-0732">Signal</keyword>
<dbReference type="GO" id="GO:0003755">
    <property type="term" value="F:peptidyl-prolyl cis-trans isomerase activity"/>
    <property type="evidence" value="ECO:0007669"/>
    <property type="project" value="UniProtKB-KW"/>
</dbReference>
<evidence type="ECO:0000313" key="6">
    <source>
        <dbReference type="Proteomes" id="UP000216020"/>
    </source>
</evidence>
<gene>
    <name evidence="5" type="ORF">CAL29_24895</name>
</gene>
<keyword evidence="6" id="KW-1185">Reference proteome</keyword>
<dbReference type="EMBL" id="NEVM01000005">
    <property type="protein sequence ID" value="OZI31172.1"/>
    <property type="molecule type" value="Genomic_DNA"/>
</dbReference>
<evidence type="ECO:0000259" key="4">
    <source>
        <dbReference type="PROSITE" id="PS50198"/>
    </source>
</evidence>